<dbReference type="PATRIC" id="fig|49547.3.peg.83"/>
<protein>
    <submittedName>
        <fullName evidence="7">Transposase DDE domain protein</fullName>
    </submittedName>
</protein>
<evidence type="ECO:0000256" key="2">
    <source>
        <dbReference type="ARBA" id="ARBA00022578"/>
    </source>
</evidence>
<dbReference type="GO" id="GO:0004803">
    <property type="term" value="F:transposase activity"/>
    <property type="evidence" value="ECO:0007669"/>
    <property type="project" value="InterPro"/>
</dbReference>
<dbReference type="EMBL" id="LWMV01000011">
    <property type="protein sequence ID" value="KZX16414.1"/>
    <property type="molecule type" value="Genomic_DNA"/>
</dbReference>
<keyword evidence="2" id="KW-0815">Transposition</keyword>
<dbReference type="GO" id="GO:0006313">
    <property type="term" value="P:DNA transposition"/>
    <property type="evidence" value="ECO:0007669"/>
    <property type="project" value="InterPro"/>
</dbReference>
<keyword evidence="8" id="KW-1185">Reference proteome</keyword>
<dbReference type="OrthoDB" id="84101at2157"/>
<evidence type="ECO:0000256" key="4">
    <source>
        <dbReference type="ARBA" id="ARBA00023172"/>
    </source>
</evidence>
<reference evidence="7 8" key="1">
    <citation type="submission" date="2016-04" db="EMBL/GenBank/DDBJ databases">
        <title>Genome sequence of Methanobrevibacter curvatus DSM 11111.</title>
        <authorList>
            <person name="Poehlein A."/>
            <person name="Seedorf H."/>
            <person name="Daniel R."/>
        </authorList>
    </citation>
    <scope>NUCLEOTIDE SEQUENCE [LARGE SCALE GENOMIC DNA]</scope>
    <source>
        <strain evidence="7 8">DSM 11111</strain>
    </source>
</reference>
<dbReference type="RefSeq" id="WP_067088801.1">
    <property type="nucleotide sequence ID" value="NZ_LWMV01000011.1"/>
</dbReference>
<evidence type="ECO:0000313" key="7">
    <source>
        <dbReference type="EMBL" id="KZX16414.1"/>
    </source>
</evidence>
<keyword evidence="3" id="KW-0238">DNA-binding</keyword>
<dbReference type="PANTHER" id="PTHR33258:SF1">
    <property type="entry name" value="TRANSPOSASE INSL FOR INSERTION SEQUENCE ELEMENT IS186A-RELATED"/>
    <property type="match status" value="1"/>
</dbReference>
<gene>
    <name evidence="7" type="ORF">MBCUR_00780</name>
</gene>
<sequence length="443" mass="51818">MHGTIRRMISLFAYIKSKEAVEYGRMYKSAFTRESPLNFENSILIHINKHGLTNHMELRNYFKKIGKISISKQAFSKSKEKLNPNVFKNLNNHLLTKFYGSNEVKKFKNHLILSGDGSKSTLPYNKTLENIFGGIINKFQELTSVAINLTTIYDCLNGFIIDLELDKYKTSEKELINRNMDNITKLDYLKDTKKIFICDRGFPSIEFFNYLLEKNEKFIFRIRKNSYKAEKTIMKTNDEFIDININKTRLNHIKNKELKEKLLKKEKLNLRITKITLPTGEEEHLISNLNKKTFTSNDLKELYNLKWGIEVSYDSLKNLFAIENVSGYSEIAVKQDYLSQILAYNIVNDLENTAQKILNQKTQNTKDPKPKKKKINKNIALGIIKEELIKITRLTEENTQKEKLIELIQEISKTYTQTSTTKSPRKPKRAYSTKNRTNNRKSF</sequence>
<dbReference type="SUPFAM" id="SSF53098">
    <property type="entry name" value="Ribonuclease H-like"/>
    <property type="match status" value="1"/>
</dbReference>
<dbReference type="GO" id="GO:0003677">
    <property type="term" value="F:DNA binding"/>
    <property type="evidence" value="ECO:0007669"/>
    <property type="project" value="UniProtKB-KW"/>
</dbReference>
<accession>A0A166E9D0</accession>
<dbReference type="NCBIfam" id="NF033592">
    <property type="entry name" value="transpos_IS4_1"/>
    <property type="match status" value="1"/>
</dbReference>
<dbReference type="InterPro" id="IPR002559">
    <property type="entry name" value="Transposase_11"/>
</dbReference>
<proteinExistence type="inferred from homology"/>
<evidence type="ECO:0000313" key="8">
    <source>
        <dbReference type="Proteomes" id="UP000077245"/>
    </source>
</evidence>
<evidence type="ECO:0000256" key="3">
    <source>
        <dbReference type="ARBA" id="ARBA00023125"/>
    </source>
</evidence>
<dbReference type="Proteomes" id="UP000077245">
    <property type="component" value="Unassembled WGS sequence"/>
</dbReference>
<dbReference type="InterPro" id="IPR047952">
    <property type="entry name" value="Transpos_IS4"/>
</dbReference>
<name>A0A166E9D0_9EURY</name>
<evidence type="ECO:0000256" key="1">
    <source>
        <dbReference type="ARBA" id="ARBA00010075"/>
    </source>
</evidence>
<dbReference type="Pfam" id="PF01609">
    <property type="entry name" value="DDE_Tnp_1"/>
    <property type="match status" value="1"/>
</dbReference>
<evidence type="ECO:0000256" key="5">
    <source>
        <dbReference type="SAM" id="MobiDB-lite"/>
    </source>
</evidence>
<dbReference type="AlphaFoldDB" id="A0A166E9D0"/>
<organism evidence="7 8">
    <name type="scientific">Methanobrevibacter curvatus</name>
    <dbReference type="NCBI Taxonomy" id="49547"/>
    <lineage>
        <taxon>Archaea</taxon>
        <taxon>Methanobacteriati</taxon>
        <taxon>Methanobacteriota</taxon>
        <taxon>Methanomada group</taxon>
        <taxon>Methanobacteria</taxon>
        <taxon>Methanobacteriales</taxon>
        <taxon>Methanobacteriaceae</taxon>
        <taxon>Methanobrevibacter</taxon>
    </lineage>
</organism>
<feature type="region of interest" description="Disordered" evidence="5">
    <location>
        <begin position="416"/>
        <end position="443"/>
    </location>
</feature>
<comment type="caution">
    <text evidence="7">The sequence shown here is derived from an EMBL/GenBank/DDBJ whole genome shotgun (WGS) entry which is preliminary data.</text>
</comment>
<dbReference type="PANTHER" id="PTHR33258">
    <property type="entry name" value="TRANSPOSASE INSL FOR INSERTION SEQUENCE ELEMENT IS186A-RELATED"/>
    <property type="match status" value="1"/>
</dbReference>
<evidence type="ECO:0000259" key="6">
    <source>
        <dbReference type="Pfam" id="PF01609"/>
    </source>
</evidence>
<keyword evidence="4" id="KW-0233">DNA recombination</keyword>
<feature type="compositionally biased region" description="Basic residues" evidence="5">
    <location>
        <begin position="423"/>
        <end position="443"/>
    </location>
</feature>
<dbReference type="Gene3D" id="3.90.350.10">
    <property type="entry name" value="Transposase Inhibitor Protein From Tn5, Chain A, domain 1"/>
    <property type="match status" value="1"/>
</dbReference>
<dbReference type="InterPro" id="IPR012337">
    <property type="entry name" value="RNaseH-like_sf"/>
</dbReference>
<feature type="domain" description="Transposase IS4-like" evidence="6">
    <location>
        <begin position="147"/>
        <end position="346"/>
    </location>
</feature>
<comment type="similarity">
    <text evidence="1">Belongs to the transposase 11 family.</text>
</comment>
<dbReference type="STRING" id="49547.MBCUR_00780"/>